<gene>
    <name evidence="3" type="ORF">QQF64_013489</name>
</gene>
<reference evidence="3 4" key="1">
    <citation type="submission" date="2023-09" db="EMBL/GenBank/DDBJ databases">
        <authorList>
            <person name="Wang M."/>
        </authorList>
    </citation>
    <scope>NUCLEOTIDE SEQUENCE [LARGE SCALE GENOMIC DNA]</scope>
    <source>
        <strain evidence="3">GT-2023</strain>
        <tissue evidence="3">Liver</tissue>
    </source>
</reference>
<dbReference type="Pfam" id="PF02205">
    <property type="entry name" value="WH2"/>
    <property type="match status" value="1"/>
</dbReference>
<feature type="domain" description="WH2" evidence="2">
    <location>
        <begin position="86"/>
        <end position="103"/>
    </location>
</feature>
<feature type="compositionally biased region" description="Pro residues" evidence="1">
    <location>
        <begin position="474"/>
        <end position="483"/>
    </location>
</feature>
<feature type="compositionally biased region" description="Low complexity" evidence="1">
    <location>
        <begin position="128"/>
        <end position="144"/>
    </location>
</feature>
<feature type="compositionally biased region" description="Polar residues" evidence="1">
    <location>
        <begin position="171"/>
        <end position="184"/>
    </location>
</feature>
<dbReference type="Proteomes" id="UP001558613">
    <property type="component" value="Unassembled WGS sequence"/>
</dbReference>
<keyword evidence="4" id="KW-1185">Reference proteome</keyword>
<feature type="compositionally biased region" description="Pro residues" evidence="1">
    <location>
        <begin position="493"/>
        <end position="503"/>
    </location>
</feature>
<dbReference type="PROSITE" id="PS51082">
    <property type="entry name" value="WH2"/>
    <property type="match status" value="1"/>
</dbReference>
<feature type="region of interest" description="Disordered" evidence="1">
    <location>
        <begin position="160"/>
        <end position="563"/>
    </location>
</feature>
<feature type="compositionally biased region" description="Polar residues" evidence="1">
    <location>
        <begin position="216"/>
        <end position="238"/>
    </location>
</feature>
<feature type="compositionally biased region" description="Pro residues" evidence="1">
    <location>
        <begin position="404"/>
        <end position="415"/>
    </location>
</feature>
<comment type="caution">
    <text evidence="3">The sequence shown here is derived from an EMBL/GenBank/DDBJ whole genome shotgun (WGS) entry which is preliminary data.</text>
</comment>
<feature type="compositionally biased region" description="Pro residues" evidence="1">
    <location>
        <begin position="346"/>
        <end position="357"/>
    </location>
</feature>
<feature type="compositionally biased region" description="Pro residues" evidence="1">
    <location>
        <begin position="367"/>
        <end position="376"/>
    </location>
</feature>
<feature type="region of interest" description="Disordered" evidence="1">
    <location>
        <begin position="49"/>
        <end position="88"/>
    </location>
</feature>
<dbReference type="CDD" id="cd22077">
    <property type="entry name" value="WH2_WAS_WASL-2_3"/>
    <property type="match status" value="1"/>
</dbReference>
<feature type="region of interest" description="Disordered" evidence="1">
    <location>
        <begin position="106"/>
        <end position="144"/>
    </location>
</feature>
<feature type="compositionally biased region" description="Pro residues" evidence="1">
    <location>
        <begin position="322"/>
        <end position="336"/>
    </location>
</feature>
<dbReference type="SMART" id="SM00246">
    <property type="entry name" value="WH2"/>
    <property type="match status" value="1"/>
</dbReference>
<feature type="compositionally biased region" description="Pro residues" evidence="1">
    <location>
        <begin position="425"/>
        <end position="453"/>
    </location>
</feature>
<sequence>MFRCTERSALCGLSVAPRLASDNFPASTGGKEKRTKLQLFSTLRFLSDACPSSSTSPSSTTPTSTSCSSCTSCTNPPKIQRSEGGGRSALLSDIQKGTRLKKVTQVNDRSAPVFDKPKVNSVDDSGRNVAAGNNTNTAGSASSAVGPSLGGLFSGGFPVLKPVGQRDKQPQHNPVSRSGSTASLKQPLWNPPSQGDGFRGSAPDLSPSHRPLERASSLSKTRPISSYTAPPSPSQTTHPSFKLSSTSSFSAPPPPPPPQERPNNRPPPLPTCPPPPPPPQTAKPTWLPVQSHSIPMPTSPPPPLPPSVPPSSLPDRSSGVFYPPPPPPPPSFPPSSFPDRSSGVFYPPPPPPVPPSSVPDRSSGVFYPPPPPPPPSSSLSNRSSGVFFPPPPSPGPLELKDSPLGPPPPPPPPLPASFACSHPSSAPPPLPQKMPPVPSPTYRPSVPPLPPSYPCTAPSRRPPAVPRFSGAPRMAPPPAPPARSPNTELSSRIPPPPPLPLSAPPSSVRNGHLHSLDDFESKFHFHPIEDFPPPEEFRPFPRTYPSKENRVNPQPPAMRTHLR</sequence>
<evidence type="ECO:0000313" key="3">
    <source>
        <dbReference type="EMBL" id="KAL1255428.1"/>
    </source>
</evidence>
<feature type="compositionally biased region" description="Low complexity" evidence="1">
    <location>
        <begin position="239"/>
        <end position="250"/>
    </location>
</feature>
<proteinExistence type="predicted"/>
<feature type="compositionally biased region" description="Low complexity" evidence="1">
    <location>
        <begin position="377"/>
        <end position="387"/>
    </location>
</feature>
<feature type="compositionally biased region" description="Basic and acidic residues" evidence="1">
    <location>
        <begin position="514"/>
        <end position="550"/>
    </location>
</feature>
<feature type="compositionally biased region" description="Pro residues" evidence="1">
    <location>
        <begin position="297"/>
        <end position="312"/>
    </location>
</feature>
<accession>A0ABR3LRA7</accession>
<dbReference type="InterPro" id="IPR003124">
    <property type="entry name" value="WH2_dom"/>
</dbReference>
<evidence type="ECO:0000313" key="4">
    <source>
        <dbReference type="Proteomes" id="UP001558613"/>
    </source>
</evidence>
<dbReference type="EMBL" id="JAYMGO010000019">
    <property type="protein sequence ID" value="KAL1255428.1"/>
    <property type="molecule type" value="Genomic_DNA"/>
</dbReference>
<organism evidence="3 4">
    <name type="scientific">Cirrhinus molitorella</name>
    <name type="common">mud carp</name>
    <dbReference type="NCBI Taxonomy" id="172907"/>
    <lineage>
        <taxon>Eukaryota</taxon>
        <taxon>Metazoa</taxon>
        <taxon>Chordata</taxon>
        <taxon>Craniata</taxon>
        <taxon>Vertebrata</taxon>
        <taxon>Euteleostomi</taxon>
        <taxon>Actinopterygii</taxon>
        <taxon>Neopterygii</taxon>
        <taxon>Teleostei</taxon>
        <taxon>Ostariophysi</taxon>
        <taxon>Cypriniformes</taxon>
        <taxon>Cyprinidae</taxon>
        <taxon>Labeoninae</taxon>
        <taxon>Labeonini</taxon>
        <taxon>Cirrhinus</taxon>
    </lineage>
</organism>
<feature type="compositionally biased region" description="Pro residues" evidence="1">
    <location>
        <begin position="251"/>
        <end position="281"/>
    </location>
</feature>
<name>A0ABR3LRA7_9TELE</name>
<protein>
    <recommendedName>
        <fullName evidence="2">WH2 domain-containing protein</fullName>
    </recommendedName>
</protein>
<evidence type="ECO:0000259" key="2">
    <source>
        <dbReference type="PROSITE" id="PS51082"/>
    </source>
</evidence>
<evidence type="ECO:0000256" key="1">
    <source>
        <dbReference type="SAM" id="MobiDB-lite"/>
    </source>
</evidence>
<feature type="compositionally biased region" description="Low complexity" evidence="1">
    <location>
        <begin position="50"/>
        <end position="74"/>
    </location>
</feature>